<dbReference type="SUPFAM" id="SSF52374">
    <property type="entry name" value="Nucleotidylyl transferase"/>
    <property type="match status" value="1"/>
</dbReference>
<keyword evidence="4 9" id="KW-0547">Nucleotide-binding</keyword>
<dbReference type="Gene3D" id="3.10.20.590">
    <property type="match status" value="1"/>
</dbReference>
<feature type="domain" description="Aminoacyl-tRNA synthetase class Ia" evidence="11">
    <location>
        <begin position="618"/>
        <end position="653"/>
    </location>
</feature>
<evidence type="ECO:0000256" key="7">
    <source>
        <dbReference type="ARBA" id="ARBA00023146"/>
    </source>
</evidence>
<keyword evidence="5 9" id="KW-0067">ATP-binding</keyword>
<evidence type="ECO:0000256" key="6">
    <source>
        <dbReference type="ARBA" id="ARBA00022917"/>
    </source>
</evidence>
<evidence type="ECO:0000259" key="11">
    <source>
        <dbReference type="Pfam" id="PF00133"/>
    </source>
</evidence>
<dbReference type="InterPro" id="IPR009080">
    <property type="entry name" value="tRNAsynth_Ia_anticodon-bd"/>
</dbReference>
<dbReference type="Gene3D" id="2.20.28.290">
    <property type="match status" value="1"/>
</dbReference>
<dbReference type="PRINTS" id="PR00985">
    <property type="entry name" value="TRNASYNTHLEU"/>
</dbReference>
<evidence type="ECO:0000313" key="18">
    <source>
        <dbReference type="Proteomes" id="UP001165145"/>
    </source>
</evidence>
<dbReference type="Pfam" id="PF09334">
    <property type="entry name" value="tRNA-synt_1g"/>
    <property type="match status" value="1"/>
</dbReference>
<dbReference type="GO" id="GO:0006429">
    <property type="term" value="P:leucyl-tRNA aminoacylation"/>
    <property type="evidence" value="ECO:0007669"/>
    <property type="project" value="UniProtKB-UniRule"/>
</dbReference>
<comment type="catalytic activity">
    <reaction evidence="8 9">
        <text>tRNA(Leu) + L-leucine + ATP = L-leucyl-tRNA(Leu) + AMP + diphosphate</text>
        <dbReference type="Rhea" id="RHEA:11688"/>
        <dbReference type="Rhea" id="RHEA-COMP:9613"/>
        <dbReference type="Rhea" id="RHEA-COMP:9622"/>
        <dbReference type="ChEBI" id="CHEBI:30616"/>
        <dbReference type="ChEBI" id="CHEBI:33019"/>
        <dbReference type="ChEBI" id="CHEBI:57427"/>
        <dbReference type="ChEBI" id="CHEBI:78442"/>
        <dbReference type="ChEBI" id="CHEBI:78494"/>
        <dbReference type="ChEBI" id="CHEBI:456215"/>
        <dbReference type="EC" id="6.1.1.4"/>
    </reaction>
</comment>
<dbReference type="EMBL" id="BRLF01000002">
    <property type="protein sequence ID" value="GKX46296.1"/>
    <property type="molecule type" value="Genomic_DNA"/>
</dbReference>
<comment type="subcellular location">
    <subcellularLocation>
        <location evidence="9">Cytoplasm</location>
    </subcellularLocation>
</comment>
<dbReference type="FunFam" id="3.40.50.620:FF:000124">
    <property type="entry name" value="Leucine--tRNA ligase"/>
    <property type="match status" value="1"/>
</dbReference>
<dbReference type="GO" id="GO:0005524">
    <property type="term" value="F:ATP binding"/>
    <property type="evidence" value="ECO:0007669"/>
    <property type="project" value="UniProtKB-UniRule"/>
</dbReference>
<dbReference type="PANTHER" id="PTHR43740:SF2">
    <property type="entry name" value="LEUCINE--TRNA LIGASE, MITOCHONDRIAL"/>
    <property type="match status" value="1"/>
</dbReference>
<dbReference type="Gene3D" id="1.10.730.10">
    <property type="entry name" value="Isoleucyl-tRNA Synthetase, Domain 1"/>
    <property type="match status" value="1"/>
</dbReference>
<keyword evidence="6 9" id="KW-0648">Protein biosynthesis</keyword>
<reference evidence="15" key="1">
    <citation type="submission" date="2022-06" db="EMBL/GenBank/DDBJ databases">
        <title>Draft genome sequences of Pectobacterium carotovorum subsp. carotovorum str. NBRC12380.</title>
        <authorList>
            <person name="Wakabayashi Y."/>
            <person name="Kojima K."/>
        </authorList>
    </citation>
    <scope>NUCLEOTIDE SEQUENCE</scope>
    <source>
        <strain evidence="15">NBRC 12380</strain>
    </source>
</reference>
<feature type="binding site" evidence="9">
    <location>
        <position position="622"/>
    </location>
    <ligand>
        <name>ATP</name>
        <dbReference type="ChEBI" id="CHEBI:30616"/>
    </ligand>
</feature>
<dbReference type="SUPFAM" id="SSF47323">
    <property type="entry name" value="Anticodon-binding domain of a subclass of class I aminoacyl-tRNA synthetases"/>
    <property type="match status" value="1"/>
</dbReference>
<dbReference type="EC" id="6.1.1.4" evidence="9"/>
<evidence type="ECO:0000313" key="17">
    <source>
        <dbReference type="Proteomes" id="UP001058167"/>
    </source>
</evidence>
<evidence type="ECO:0000256" key="5">
    <source>
        <dbReference type="ARBA" id="ARBA00022840"/>
    </source>
</evidence>
<name>A0AAI9PDJ8_PECCC</name>
<dbReference type="InterPro" id="IPR001412">
    <property type="entry name" value="aa-tRNA-synth_I_CS"/>
</dbReference>
<keyword evidence="17" id="KW-1185">Reference proteome</keyword>
<dbReference type="FunFam" id="3.10.20.590:FF:000001">
    <property type="entry name" value="Leucine--tRNA ligase"/>
    <property type="match status" value="1"/>
</dbReference>
<evidence type="ECO:0000256" key="1">
    <source>
        <dbReference type="ARBA" id="ARBA00005594"/>
    </source>
</evidence>
<feature type="domain" description="Aminoacyl-tRNA synthetase class Ia" evidence="11">
    <location>
        <begin position="417"/>
        <end position="572"/>
    </location>
</feature>
<evidence type="ECO:0000256" key="9">
    <source>
        <dbReference type="HAMAP-Rule" id="MF_00049"/>
    </source>
</evidence>
<dbReference type="InterPro" id="IPR002302">
    <property type="entry name" value="Leu-tRNA-ligase"/>
</dbReference>
<evidence type="ECO:0000256" key="8">
    <source>
        <dbReference type="ARBA" id="ARBA00047469"/>
    </source>
</evidence>
<dbReference type="PANTHER" id="PTHR43740">
    <property type="entry name" value="LEUCYL-TRNA SYNTHETASE"/>
    <property type="match status" value="1"/>
</dbReference>
<dbReference type="CDD" id="cd07958">
    <property type="entry name" value="Anticodon_Ia_Leu_BEm"/>
    <property type="match status" value="1"/>
</dbReference>
<protein>
    <recommendedName>
        <fullName evidence="9">Leucine--tRNA ligase</fullName>
        <ecNumber evidence="9">6.1.1.4</ecNumber>
    </recommendedName>
    <alternativeName>
        <fullName evidence="9">Leucyl-tRNA synthetase</fullName>
        <shortName evidence="9">LeuRS</shortName>
    </alternativeName>
</protein>
<dbReference type="InterPro" id="IPR014729">
    <property type="entry name" value="Rossmann-like_a/b/a_fold"/>
</dbReference>
<keyword evidence="2 9" id="KW-0963">Cytoplasm</keyword>
<dbReference type="AlphaFoldDB" id="A0AAI9PDJ8"/>
<feature type="short sequence motif" description="'KMSKS' region" evidence="9">
    <location>
        <begin position="619"/>
        <end position="623"/>
    </location>
</feature>
<dbReference type="EMBL" id="BSRL01000002">
    <property type="protein sequence ID" value="GLV68931.1"/>
    <property type="molecule type" value="Genomic_DNA"/>
</dbReference>
<dbReference type="FunFam" id="3.40.50.620:FF:000003">
    <property type="entry name" value="Leucine--tRNA ligase"/>
    <property type="match status" value="1"/>
</dbReference>
<dbReference type="InterPro" id="IPR025709">
    <property type="entry name" value="Leu_tRNA-synth_edit"/>
</dbReference>
<dbReference type="InterPro" id="IPR002300">
    <property type="entry name" value="aa-tRNA-synth_Ia"/>
</dbReference>
<feature type="domain" description="Leucyl-tRNA synthetase editing" evidence="14">
    <location>
        <begin position="221"/>
        <end position="403"/>
    </location>
</feature>
<dbReference type="FunFam" id="1.10.730.10:FF:000002">
    <property type="entry name" value="Leucine--tRNA ligase"/>
    <property type="match status" value="1"/>
</dbReference>
<dbReference type="Pfam" id="PF13603">
    <property type="entry name" value="tRNA-synt_1_2"/>
    <property type="match status" value="1"/>
</dbReference>
<evidence type="ECO:0000256" key="10">
    <source>
        <dbReference type="RuleBase" id="RU363035"/>
    </source>
</evidence>
<dbReference type="GO" id="GO:0004823">
    <property type="term" value="F:leucine-tRNA ligase activity"/>
    <property type="evidence" value="ECO:0007669"/>
    <property type="project" value="UniProtKB-UniRule"/>
</dbReference>
<dbReference type="InterPro" id="IPR009008">
    <property type="entry name" value="Val/Leu/Ile-tRNA-synth_edit"/>
</dbReference>
<comment type="similarity">
    <text evidence="1 9 10">Belongs to the class-I aminoacyl-tRNA synthetase family.</text>
</comment>
<evidence type="ECO:0000259" key="14">
    <source>
        <dbReference type="Pfam" id="PF13603"/>
    </source>
</evidence>
<dbReference type="FunFam" id="3.90.740.10:FF:000012">
    <property type="entry name" value="Leucine--tRNA ligase"/>
    <property type="match status" value="1"/>
</dbReference>
<evidence type="ECO:0000313" key="16">
    <source>
        <dbReference type="EMBL" id="GLV68931.1"/>
    </source>
</evidence>
<dbReference type="Gene3D" id="3.40.50.620">
    <property type="entry name" value="HUPs"/>
    <property type="match status" value="2"/>
</dbReference>
<accession>A0AAI9PDJ8</accession>
<sequence length="860" mass="97073">MQEQYRPEEIEADVQLHWQEKQTFKVTEQPGKEKYYCLSMLPYPSGRLHMGHVRNYTIGDVISRYQRMLGKNVLQPIGWDAFGLPAEGAAVKNNTAPAPWTYANIDYMKNQLKLLGFGYDWDREVATCKPDYYRWEQWFFTKLYEKGLVYKKTSAVNWCPNDQTVLANEQVIDGCCWRCDTKVERKEIPQWFIKITAYADQLLNDLDTLESWPEQVKTMQRNWIGRSEGVEITFDVADSAEKLTVYTTRPDTFMGVTYVAVAAGHPLAAQAAATNPALTDFIAECRNTKVAEADMATMEKKGMATGLYAIHPLNGEKVAIWVANFVLMEYGTGAVMAVPGHDQRDWEFATKYDLSIKPVILNADGSEPDLSAQAMTEKGNLFNSDEFDGLDFEAGFNAIADKLVEKGIGERKVNYRLRDWGVSRQRYWGAPIPMVTLEDGTVIPTPEDQLPVILPEDVVMDGITSPLKSNPEWAKTTVNGQPALRETDTFDTFMESSWYYARYTCPQYDQGMLDPAAANYWLPVDQYVGGIEHAIMHLMYFRFFHKLMRDAGLVTSDEPAKRLLCQGMVLADAFYYLGNNGERVWVSPTDVTVERDEKGRIVKAVDNEGRDVVYAGMSKMSKSKNNGIDPQVMVEKYGADTVRLFMMFASPAEMTLEWQESGVEGANRFLKRVWRQAFEHTEKGAVTALDIATLTEDQKSLRRDLHKTIAKVTDDIGRRQTFNTAIAAIMELMNKLAKAPQDSDQDRALTQETLLAVVRMLYPFTPHVCFTLWQALQGEGDVDTAPWPVADENAMVEDSKLVVVQVNGKVRGKITVAADASEEQVRERAAQEPLVAKYLDGVTVRKVIYVPGKLLNLVVG</sequence>
<dbReference type="GO" id="GO:0005829">
    <property type="term" value="C:cytosol"/>
    <property type="evidence" value="ECO:0007669"/>
    <property type="project" value="TreeGrafter"/>
</dbReference>
<dbReference type="FunFam" id="2.20.28.290:FF:000001">
    <property type="entry name" value="Leucine--tRNA ligase"/>
    <property type="match status" value="1"/>
</dbReference>
<reference evidence="16" key="2">
    <citation type="submission" date="2023-02" db="EMBL/GenBank/DDBJ databases">
        <title>Pectobacterium carotovorum subsp. carotovorum NBRC 12380.</title>
        <authorList>
            <person name="Ichikawa N."/>
            <person name="Sato H."/>
            <person name="Tonouchi N."/>
        </authorList>
    </citation>
    <scope>NUCLEOTIDE SEQUENCE</scope>
    <source>
        <strain evidence="16">NBRC 12380</strain>
    </source>
</reference>
<evidence type="ECO:0000313" key="15">
    <source>
        <dbReference type="EMBL" id="GKX46296.1"/>
    </source>
</evidence>
<dbReference type="PROSITE" id="PS00178">
    <property type="entry name" value="AA_TRNA_LIGASE_I"/>
    <property type="match status" value="1"/>
</dbReference>
<dbReference type="GO" id="GO:0002161">
    <property type="term" value="F:aminoacyl-tRNA deacylase activity"/>
    <property type="evidence" value="ECO:0007669"/>
    <property type="project" value="InterPro"/>
</dbReference>
<feature type="short sequence motif" description="'HIGH' region" evidence="9">
    <location>
        <begin position="42"/>
        <end position="52"/>
    </location>
</feature>
<evidence type="ECO:0000259" key="13">
    <source>
        <dbReference type="Pfam" id="PF09334"/>
    </source>
</evidence>
<feature type="domain" description="Methionyl/Leucyl tRNA synthetase" evidence="13">
    <location>
        <begin position="39"/>
        <end position="182"/>
    </location>
</feature>
<dbReference type="Proteomes" id="UP001058167">
    <property type="component" value="Unassembled WGS sequence"/>
</dbReference>
<dbReference type="RefSeq" id="WP_261865922.1">
    <property type="nucleotide sequence ID" value="NZ_BRLF01000002.1"/>
</dbReference>
<dbReference type="CDD" id="cd00812">
    <property type="entry name" value="LeuRS_core"/>
    <property type="match status" value="1"/>
</dbReference>
<proteinExistence type="inferred from homology"/>
<feature type="domain" description="Methionyl/Valyl/Leucyl/Isoleucyl-tRNA synthetase anticodon-binding" evidence="12">
    <location>
        <begin position="699"/>
        <end position="822"/>
    </location>
</feature>
<evidence type="ECO:0000259" key="12">
    <source>
        <dbReference type="Pfam" id="PF08264"/>
    </source>
</evidence>
<gene>
    <name evidence="9 16" type="primary">leuS</name>
    <name evidence="16" type="ORF">Pcaca03_13750</name>
    <name evidence="15" type="ORF">SOASR016_10480</name>
</gene>
<evidence type="ECO:0000256" key="4">
    <source>
        <dbReference type="ARBA" id="ARBA00022741"/>
    </source>
</evidence>
<keyword evidence="3 9" id="KW-0436">Ligase</keyword>
<dbReference type="Pfam" id="PF00133">
    <property type="entry name" value="tRNA-synt_1"/>
    <property type="match status" value="2"/>
</dbReference>
<organism evidence="16 18">
    <name type="scientific">Pectobacterium carotovorum subsp. carotovorum</name>
    <name type="common">Erwinia carotovora subsp. carotovora</name>
    <dbReference type="NCBI Taxonomy" id="555"/>
    <lineage>
        <taxon>Bacteria</taxon>
        <taxon>Pseudomonadati</taxon>
        <taxon>Pseudomonadota</taxon>
        <taxon>Gammaproteobacteria</taxon>
        <taxon>Enterobacterales</taxon>
        <taxon>Pectobacteriaceae</taxon>
        <taxon>Pectobacterium</taxon>
    </lineage>
</organism>
<dbReference type="Gene3D" id="3.90.740.10">
    <property type="entry name" value="Valyl/Leucyl/Isoleucyl-tRNA synthetase, editing domain"/>
    <property type="match status" value="1"/>
</dbReference>
<dbReference type="InterPro" id="IPR015413">
    <property type="entry name" value="Methionyl/Leucyl_tRNA_Synth"/>
</dbReference>
<dbReference type="SUPFAM" id="SSF50677">
    <property type="entry name" value="ValRS/IleRS/LeuRS editing domain"/>
    <property type="match status" value="1"/>
</dbReference>
<comment type="caution">
    <text evidence="16">The sequence shown here is derived from an EMBL/GenBank/DDBJ whole genome shotgun (WGS) entry which is preliminary data.</text>
</comment>
<keyword evidence="7 9" id="KW-0030">Aminoacyl-tRNA synthetase</keyword>
<dbReference type="InterPro" id="IPR013155">
    <property type="entry name" value="M/V/L/I-tRNA-synth_anticd-bd"/>
</dbReference>
<evidence type="ECO:0000256" key="3">
    <source>
        <dbReference type="ARBA" id="ARBA00022598"/>
    </source>
</evidence>
<dbReference type="NCBIfam" id="TIGR00396">
    <property type="entry name" value="leuS_bact"/>
    <property type="match status" value="1"/>
</dbReference>
<dbReference type="Pfam" id="PF08264">
    <property type="entry name" value="Anticodon_1"/>
    <property type="match status" value="1"/>
</dbReference>
<dbReference type="Proteomes" id="UP001165145">
    <property type="component" value="Unassembled WGS sequence"/>
</dbReference>
<evidence type="ECO:0000256" key="2">
    <source>
        <dbReference type="ARBA" id="ARBA00022490"/>
    </source>
</evidence>
<dbReference type="HAMAP" id="MF_00049_B">
    <property type="entry name" value="Leu_tRNA_synth_B"/>
    <property type="match status" value="1"/>
</dbReference>